<gene>
    <name evidence="1" type="ORF">QQ91_0008970</name>
</gene>
<organism evidence="1 2">
    <name type="scientific">Lyngbya confervoides BDU141951</name>
    <dbReference type="NCBI Taxonomy" id="1574623"/>
    <lineage>
        <taxon>Bacteria</taxon>
        <taxon>Bacillati</taxon>
        <taxon>Cyanobacteriota</taxon>
        <taxon>Cyanophyceae</taxon>
        <taxon>Oscillatoriophycideae</taxon>
        <taxon>Oscillatoriales</taxon>
        <taxon>Microcoleaceae</taxon>
        <taxon>Lyngbya</taxon>
    </lineage>
</organism>
<keyword evidence="2" id="KW-1185">Reference proteome</keyword>
<dbReference type="EMBL" id="JTHE03000048">
    <property type="protein sequence ID" value="MCM1982953.1"/>
    <property type="molecule type" value="Genomic_DNA"/>
</dbReference>
<dbReference type="Gene3D" id="3.40.50.300">
    <property type="entry name" value="P-loop containing nucleotide triphosphate hydrolases"/>
    <property type="match status" value="1"/>
</dbReference>
<keyword evidence="1" id="KW-0547">Nucleotide-binding</keyword>
<reference evidence="1 2" key="1">
    <citation type="journal article" date="2015" name="Genome Announc.">
        <title>Draft Genome Sequence of Filamentous Marine Cyanobacterium Lyngbya confervoides Strain BDU141951.</title>
        <authorList>
            <person name="Chandrababunaidu M.M."/>
            <person name="Sen D."/>
            <person name="Tripathy S."/>
        </authorList>
    </citation>
    <scope>NUCLEOTIDE SEQUENCE [LARGE SCALE GENOMIC DNA]</scope>
    <source>
        <strain evidence="1 2">BDU141951</strain>
    </source>
</reference>
<dbReference type="GO" id="GO:0005524">
    <property type="term" value="F:ATP binding"/>
    <property type="evidence" value="ECO:0007669"/>
    <property type="project" value="UniProtKB-KW"/>
</dbReference>
<dbReference type="Proteomes" id="UP000031561">
    <property type="component" value="Unassembled WGS sequence"/>
</dbReference>
<protein>
    <submittedName>
        <fullName evidence="1">ATP-binding protein</fullName>
    </submittedName>
</protein>
<comment type="caution">
    <text evidence="1">The sequence shown here is derived from an EMBL/GenBank/DDBJ whole genome shotgun (WGS) entry which is preliminary data.</text>
</comment>
<name>A0ABD4T2M4_9CYAN</name>
<dbReference type="SUPFAM" id="SSF52540">
    <property type="entry name" value="P-loop containing nucleoside triphosphate hydrolases"/>
    <property type="match status" value="1"/>
</dbReference>
<dbReference type="AlphaFoldDB" id="A0ABD4T2M4"/>
<dbReference type="InterPro" id="IPR027417">
    <property type="entry name" value="P-loop_NTPase"/>
</dbReference>
<sequence length="376" mass="42821">MYQPFFPTALVGHRAELAAMVQAIEARQSCLVTGVPGSGRDTLIRTAAERTGVRVIEIDCLRTLGVRQLLRHLADRLLAMASRPRELAWIQNWSFGQPLTLELGGTGQARLTWHIANGKEWTIFHQLLDLAQQWAEAMQFQLMIVFKNFPHLRTWDRTGTWESHLNLYIQHESWINFVLVASVVGTWEGDPSLATIELPPVPPEILKPWVMEQMSQVHLRFDAESKALDLFLAYVQGHLGDTIALGRRVWTDYQVCRTPEDSGLLQAHHVHQSMIALIQDISVTFESLLLQLPLIQIRVLESLCLDPTDKPHAKQYIQKHGLSRGGSLQGALTSLQQKGLIYGVQHHYRIALPLFNCWLKQRLSWEGYSPPERTWS</sequence>
<dbReference type="RefSeq" id="WP_166281697.1">
    <property type="nucleotide sequence ID" value="NZ_JTHE03000048.1"/>
</dbReference>
<proteinExistence type="predicted"/>
<evidence type="ECO:0000313" key="1">
    <source>
        <dbReference type="EMBL" id="MCM1982953.1"/>
    </source>
</evidence>
<accession>A0ABD4T2M4</accession>
<keyword evidence="1" id="KW-0067">ATP-binding</keyword>
<evidence type="ECO:0000313" key="2">
    <source>
        <dbReference type="Proteomes" id="UP000031561"/>
    </source>
</evidence>